<dbReference type="Pfam" id="PF05983">
    <property type="entry name" value="Med7"/>
    <property type="match status" value="2"/>
</dbReference>
<dbReference type="InterPro" id="IPR009244">
    <property type="entry name" value="Mediatior_Med7"/>
</dbReference>
<evidence type="ECO:0000256" key="2">
    <source>
        <dbReference type="ARBA" id="ARBA00009994"/>
    </source>
</evidence>
<dbReference type="Proteomes" id="UP001212411">
    <property type="component" value="Chromosome 2"/>
</dbReference>
<comment type="subunit">
    <text evidence="8">Component of the Mediator complex.</text>
</comment>
<dbReference type="InterPro" id="IPR037212">
    <property type="entry name" value="Med7/Med21-like"/>
</dbReference>
<feature type="compositionally biased region" description="Polar residues" evidence="10">
    <location>
        <begin position="146"/>
        <end position="155"/>
    </location>
</feature>
<feature type="region of interest" description="Disordered" evidence="10">
    <location>
        <begin position="123"/>
        <end position="193"/>
    </location>
</feature>
<evidence type="ECO:0000256" key="7">
    <source>
        <dbReference type="ARBA" id="ARBA00023242"/>
    </source>
</evidence>
<keyword evidence="7 8" id="KW-0539">Nucleus</keyword>
<dbReference type="PANTHER" id="PTHR21428:SF11">
    <property type="entry name" value="MEDIATOR OF RNA POLYMERASE II TRANSCRIPTION SUBUNIT 7"/>
    <property type="match status" value="1"/>
</dbReference>
<dbReference type="SUPFAM" id="SSF140718">
    <property type="entry name" value="Mediator hinge subcomplex-like"/>
    <property type="match status" value="1"/>
</dbReference>
<dbReference type="EMBL" id="CP115612">
    <property type="protein sequence ID" value="WBW74573.1"/>
    <property type="molecule type" value="Genomic_DNA"/>
</dbReference>
<evidence type="ECO:0000256" key="1">
    <source>
        <dbReference type="ARBA" id="ARBA00004123"/>
    </source>
</evidence>
<keyword evidence="12" id="KW-1185">Reference proteome</keyword>
<comment type="similarity">
    <text evidence="2 8">Belongs to the Mediator complex subunit 7 family.</text>
</comment>
<feature type="compositionally biased region" description="Basic and acidic residues" evidence="10">
    <location>
        <begin position="126"/>
        <end position="145"/>
    </location>
</feature>
<evidence type="ECO:0000256" key="3">
    <source>
        <dbReference type="ARBA" id="ARBA00020631"/>
    </source>
</evidence>
<organism evidence="11 12">
    <name type="scientific">Schizosaccharomyces osmophilus</name>
    <dbReference type="NCBI Taxonomy" id="2545709"/>
    <lineage>
        <taxon>Eukaryota</taxon>
        <taxon>Fungi</taxon>
        <taxon>Dikarya</taxon>
        <taxon>Ascomycota</taxon>
        <taxon>Taphrinomycotina</taxon>
        <taxon>Schizosaccharomycetes</taxon>
        <taxon>Schizosaccharomycetales</taxon>
        <taxon>Schizosaccharomycetaceae</taxon>
        <taxon>Schizosaccharomyces</taxon>
    </lineage>
</organism>
<keyword evidence="9" id="KW-0175">Coiled coil</keyword>
<protein>
    <recommendedName>
        <fullName evidence="3 8">Mediator of RNA polymerase II transcription subunit 7</fullName>
    </recommendedName>
</protein>
<evidence type="ECO:0000256" key="10">
    <source>
        <dbReference type="SAM" id="MobiDB-lite"/>
    </source>
</evidence>
<dbReference type="GeneID" id="80877282"/>
<dbReference type="InterPro" id="IPR044888">
    <property type="entry name" value="Mediatior_Med7_sf"/>
</dbReference>
<gene>
    <name evidence="11" type="primary">med7</name>
    <name evidence="11" type="ORF">SOMG_03806</name>
</gene>
<evidence type="ECO:0000256" key="5">
    <source>
        <dbReference type="ARBA" id="ARBA00023159"/>
    </source>
</evidence>
<evidence type="ECO:0000313" key="11">
    <source>
        <dbReference type="EMBL" id="WBW74573.1"/>
    </source>
</evidence>
<keyword evidence="5 8" id="KW-0010">Activator</keyword>
<evidence type="ECO:0000256" key="6">
    <source>
        <dbReference type="ARBA" id="ARBA00023163"/>
    </source>
</evidence>
<feature type="coiled-coil region" evidence="9">
    <location>
        <begin position="261"/>
        <end position="295"/>
    </location>
</feature>
<feature type="compositionally biased region" description="Polar residues" evidence="10">
    <location>
        <begin position="309"/>
        <end position="334"/>
    </location>
</feature>
<dbReference type="RefSeq" id="XP_056038816.1">
    <property type="nucleotide sequence ID" value="XM_056182593.1"/>
</dbReference>
<proteinExistence type="inferred from homology"/>
<evidence type="ECO:0000256" key="8">
    <source>
        <dbReference type="RuleBase" id="RU364060"/>
    </source>
</evidence>
<dbReference type="Gene3D" id="6.10.140.1520">
    <property type="match status" value="1"/>
</dbReference>
<dbReference type="GO" id="GO:0006357">
    <property type="term" value="P:regulation of transcription by RNA polymerase II"/>
    <property type="evidence" value="ECO:0007669"/>
    <property type="project" value="InterPro"/>
</dbReference>
<reference evidence="11 12" key="1">
    <citation type="journal article" date="2023" name="G3 (Bethesda)">
        <title>A high-quality reference genome for the fission yeast Schizosaccharomyces osmophilus.</title>
        <authorList>
            <person name="Jia G.S."/>
            <person name="Zhang W.C."/>
            <person name="Liang Y."/>
            <person name="Liu X.H."/>
            <person name="Rhind N."/>
            <person name="Pidoux A."/>
            <person name="Brysch-Herzberg M."/>
            <person name="Du L.L."/>
        </authorList>
    </citation>
    <scope>NUCLEOTIDE SEQUENCE [LARGE SCALE GENOMIC DNA]</scope>
    <source>
        <strain evidence="11 12">CBS 15793</strain>
    </source>
</reference>
<keyword evidence="6 8" id="KW-0804">Transcription</keyword>
<comment type="function">
    <text evidence="8">Component of the Mediator complex, a coactivator involved in the regulated transcription of nearly all RNA polymerase II-dependent genes. Mediator functions as a bridge to convey information from gene-specific regulatory proteins to the basal RNA polymerase II transcription machinery.</text>
</comment>
<accession>A0AAE9WHB2</accession>
<feature type="region of interest" description="Disordered" evidence="10">
    <location>
        <begin position="308"/>
        <end position="339"/>
    </location>
</feature>
<dbReference type="GO" id="GO:0070847">
    <property type="term" value="C:core mediator complex"/>
    <property type="evidence" value="ECO:0007669"/>
    <property type="project" value="TreeGrafter"/>
</dbReference>
<comment type="subcellular location">
    <subcellularLocation>
        <location evidence="1 8">Nucleus</location>
    </subcellularLocation>
</comment>
<evidence type="ECO:0000256" key="4">
    <source>
        <dbReference type="ARBA" id="ARBA00023015"/>
    </source>
</evidence>
<dbReference type="GO" id="GO:0003712">
    <property type="term" value="F:transcription coregulator activity"/>
    <property type="evidence" value="ECO:0007669"/>
    <property type="project" value="InterPro"/>
</dbReference>
<evidence type="ECO:0000256" key="9">
    <source>
        <dbReference type="SAM" id="Coils"/>
    </source>
</evidence>
<dbReference type="GO" id="GO:0016592">
    <property type="term" value="C:mediator complex"/>
    <property type="evidence" value="ECO:0007669"/>
    <property type="project" value="InterPro"/>
</dbReference>
<name>A0AAE9WHB2_9SCHI</name>
<sequence length="358" mass="40386">MQGPEGAQLFSAFPPPPLYYKLFTKENLEKVKFRFTEKEGEAPAQNRDETLEEDKKLAEVFKVPACPTSGTYLMFGDTWRLENVIPSLQDFGISQLYKGLQDEEDKIETVEYNPKSGVVYGHGHAGLHEFHDGASQSKNDEKSHASENGNFLQGNDKNKEKDIATENADGPEFSANEKKDEYLTNSAESLKPDGTTIIPRRAYELQLLSTSLMLNFLEILGIMSKAPEQFPQKVENIRVILLNMHHLINEYRPHQARESLLMLLEKQLGHEESQIRSLNEHNAQIEHALKGLQSLDLDEERQKEFIASVKSSTSQSNHDFTSYDTNAAGTSSGLNEEDTAKNAKIEVSLRELQSILEN</sequence>
<keyword evidence="4 8" id="KW-0805">Transcription regulation</keyword>
<dbReference type="AlphaFoldDB" id="A0AAE9WHB2"/>
<dbReference type="KEGG" id="som:SOMG_03806"/>
<dbReference type="PANTHER" id="PTHR21428">
    <property type="entry name" value="MEDIATOR OF RNA POLYMERASE II TRANSCRIPTION SUBUNIT 7"/>
    <property type="match status" value="1"/>
</dbReference>
<dbReference type="Gene3D" id="6.10.140.200">
    <property type="match status" value="1"/>
</dbReference>
<evidence type="ECO:0000313" key="12">
    <source>
        <dbReference type="Proteomes" id="UP001212411"/>
    </source>
</evidence>